<protein>
    <submittedName>
        <fullName evidence="2">PHD finger protein</fullName>
    </submittedName>
</protein>
<evidence type="ECO:0000313" key="2">
    <source>
        <dbReference type="WBParaSite" id="ES5_v2.g14679.t1"/>
    </source>
</evidence>
<evidence type="ECO:0000313" key="1">
    <source>
        <dbReference type="Proteomes" id="UP000887579"/>
    </source>
</evidence>
<accession>A0AC34FBJ7</accession>
<dbReference type="WBParaSite" id="ES5_v2.g14679.t1">
    <property type="protein sequence ID" value="ES5_v2.g14679.t1"/>
    <property type="gene ID" value="ES5_v2.g14679"/>
</dbReference>
<dbReference type="Proteomes" id="UP000887579">
    <property type="component" value="Unplaced"/>
</dbReference>
<sequence>MTEQEKASFLRNANRAPGKRTIKPTQYFFNDLPDGDEDDDNDFHVSGDEGRSGEEDGSSSSGSSDNENDKDDSDSDNDSNDKSSTIELDEDTQDVKNDVEDLIAGGNQIKKEDILYCCICLKPETKELSVSKCDRCNIAVHDACYGVIDDDNESVTSNGEIPWFCEPCMFGLVEPPNCELCPSRYGAFKKTDIGENWIHVLCGQYIPKITYADNEKLIGISYQEMDHKTFGKKPCSYCNDAIASRIGIAVPCEAGLCKNNYHVTCAQRLGLLVELDESECTGHLFCKRHTLSEDLKRRKRIYDKMFAYEEKRMQIIKRRKIGENHRIQFDKQLADYNQRVVNLNNVNHPGPANAKRIRMIQTSAEIVEGFASKAEMALGIDRDRYVKEFSRIPTENINLGDGLSFSDESARYFEYRENVLFDELDQYSEELKINKEEAFQKIEDVKKEVAELEANNPEILARSKIAADLCVTFVDCLGPLGAKGISRAFLRLPKKHPVKPQVKVLPSSSAPSTSKVPKKRKNGLTETPPPKLQPSPVKKKLSNGNPEVITLSDDDMPKLQVQITTPTKISTKENQKPRKYKTVPKIKKQKSSSSVIEINSSSQSNDASSLINDSTINNSTNNVSSLLNASTSSLLSTTKKSYKRKAPGDGLPKICHICQKDSDPHLMPFCDDCKHFFHLSCLDPPLTRMPKTTRYYGWICADCEETKRLAWEKRNEVEGEEEEVEKEEANESIMEKVEEEKEIQPSPSKKPKHVEVEA</sequence>
<reference evidence="2" key="1">
    <citation type="submission" date="2022-11" db="UniProtKB">
        <authorList>
            <consortium name="WormBaseParasite"/>
        </authorList>
    </citation>
    <scope>IDENTIFICATION</scope>
</reference>
<name>A0AC34FBJ7_9BILA</name>
<organism evidence="1 2">
    <name type="scientific">Panagrolaimus sp. ES5</name>
    <dbReference type="NCBI Taxonomy" id="591445"/>
    <lineage>
        <taxon>Eukaryota</taxon>
        <taxon>Metazoa</taxon>
        <taxon>Ecdysozoa</taxon>
        <taxon>Nematoda</taxon>
        <taxon>Chromadorea</taxon>
        <taxon>Rhabditida</taxon>
        <taxon>Tylenchina</taxon>
        <taxon>Panagrolaimomorpha</taxon>
        <taxon>Panagrolaimoidea</taxon>
        <taxon>Panagrolaimidae</taxon>
        <taxon>Panagrolaimus</taxon>
    </lineage>
</organism>
<proteinExistence type="predicted"/>